<feature type="domain" description="Helicase C-terminal" evidence="10">
    <location>
        <begin position="226"/>
        <end position="372"/>
    </location>
</feature>
<feature type="region of interest" description="Disordered" evidence="8">
    <location>
        <begin position="357"/>
        <end position="505"/>
    </location>
</feature>
<evidence type="ECO:0000256" key="3">
    <source>
        <dbReference type="ARBA" id="ARBA00022806"/>
    </source>
</evidence>
<evidence type="ECO:0000256" key="1">
    <source>
        <dbReference type="ARBA" id="ARBA00022741"/>
    </source>
</evidence>
<sequence>MLSAVEASGYTTPTPIQAEAIPHVLARRDVLGIAQTGTGKTAGFVLPMLTLLEQGRARARMPRTLILEPTRELAAQVEENFNKYGQNHKLNVALLIGGVSFGDQEKKLDRGVDVLIATPGRLLDHCERGKLLMTGVEIFVIDEADRMLDMGFIPDIERISKLLPFTRQTLFFSATMPPEIQHLADTFLSNPARIEVARPATTAKTVTQAFLATGRESAEKREALRGLIRGATDLKNAIIFCNRKRDVAVLARSLEKHGFSVGALHGDMDQRARMATLDAFKNNRLTLLVASDVAARGLDIPDVSHVFNFDIPTHADDYVHRIGRTGRAGRSGTAITLVAPADQKYLSAIGKLTGDDVTWLGDPVQAGEREERPARSGRGGRKPEGKGEGRSEARSAPRGETASHAETAADTEDREVQVRAEDSKAEGRRSGGRKPRPAVAEEAADLSARPVRQGEESRRPVPRSPAPPRPERGQRRPERDDGERVIGLGDHVPQFLLRPVRAPSS</sequence>
<dbReference type="SMART" id="SM00487">
    <property type="entry name" value="DEXDc"/>
    <property type="match status" value="1"/>
</dbReference>
<dbReference type="Pfam" id="PF00271">
    <property type="entry name" value="Helicase_C"/>
    <property type="match status" value="1"/>
</dbReference>
<dbReference type="EMBL" id="JAUSWJ010000001">
    <property type="protein sequence ID" value="MDQ0515396.1"/>
    <property type="molecule type" value="Genomic_DNA"/>
</dbReference>
<evidence type="ECO:0000259" key="9">
    <source>
        <dbReference type="PROSITE" id="PS51192"/>
    </source>
</evidence>
<keyword evidence="4 7" id="KW-0067">ATP-binding</keyword>
<evidence type="ECO:0000256" key="4">
    <source>
        <dbReference type="ARBA" id="ARBA00022840"/>
    </source>
</evidence>
<keyword evidence="2 7" id="KW-0378">Hydrolase</keyword>
<dbReference type="Pfam" id="PF00270">
    <property type="entry name" value="DEAD"/>
    <property type="match status" value="1"/>
</dbReference>
<dbReference type="Gene3D" id="3.40.50.300">
    <property type="entry name" value="P-loop containing nucleotide triphosphate hydrolases"/>
    <property type="match status" value="2"/>
</dbReference>
<dbReference type="InterPro" id="IPR001650">
    <property type="entry name" value="Helicase_C-like"/>
</dbReference>
<feature type="domain" description="Helicase ATP-binding" evidence="9">
    <location>
        <begin position="21"/>
        <end position="194"/>
    </location>
</feature>
<comment type="caution">
    <text evidence="12">The sequence shown here is derived from an EMBL/GenBank/DDBJ whole genome shotgun (WGS) entry which is preliminary data.</text>
</comment>
<proteinExistence type="inferred from homology"/>
<feature type="compositionally biased region" description="Basic and acidic residues" evidence="8">
    <location>
        <begin position="381"/>
        <end position="403"/>
    </location>
</feature>
<dbReference type="PROSITE" id="PS51195">
    <property type="entry name" value="Q_MOTIF"/>
    <property type="match status" value="1"/>
</dbReference>
<dbReference type="PANTHER" id="PTHR47959:SF13">
    <property type="entry name" value="ATP-DEPENDENT RNA HELICASE RHLE"/>
    <property type="match status" value="1"/>
</dbReference>
<dbReference type="GO" id="GO:0004386">
    <property type="term" value="F:helicase activity"/>
    <property type="evidence" value="ECO:0007669"/>
    <property type="project" value="UniProtKB-KW"/>
</dbReference>
<keyword evidence="1 7" id="KW-0547">Nucleotide-binding</keyword>
<evidence type="ECO:0000256" key="6">
    <source>
        <dbReference type="PROSITE-ProRule" id="PRU00552"/>
    </source>
</evidence>
<reference evidence="12 13" key="1">
    <citation type="submission" date="2023-07" db="EMBL/GenBank/DDBJ databases">
        <title>Genomic Encyclopedia of Type Strains, Phase IV (KMG-IV): sequencing the most valuable type-strain genomes for metagenomic binning, comparative biology and taxonomic classification.</title>
        <authorList>
            <person name="Goeker M."/>
        </authorList>
    </citation>
    <scope>NUCLEOTIDE SEQUENCE [LARGE SCALE GENOMIC DNA]</scope>
    <source>
        <strain evidence="12 13">B1-1</strain>
    </source>
</reference>
<dbReference type="PROSITE" id="PS51194">
    <property type="entry name" value="HELICASE_CTER"/>
    <property type="match status" value="1"/>
</dbReference>
<feature type="compositionally biased region" description="Basic and acidic residues" evidence="8">
    <location>
        <begin position="469"/>
        <end position="484"/>
    </location>
</feature>
<feature type="short sequence motif" description="Q motif" evidence="6">
    <location>
        <begin position="1"/>
        <end position="18"/>
    </location>
</feature>
<dbReference type="SMART" id="SM00490">
    <property type="entry name" value="HELICc"/>
    <property type="match status" value="1"/>
</dbReference>
<dbReference type="InterPro" id="IPR027417">
    <property type="entry name" value="P-loop_NTPase"/>
</dbReference>
<dbReference type="SUPFAM" id="SSF52540">
    <property type="entry name" value="P-loop containing nucleoside triphosphate hydrolases"/>
    <property type="match status" value="2"/>
</dbReference>
<dbReference type="InterPro" id="IPR014014">
    <property type="entry name" value="RNA_helicase_DEAD_Q_motif"/>
</dbReference>
<keyword evidence="13" id="KW-1185">Reference proteome</keyword>
<dbReference type="InterPro" id="IPR014001">
    <property type="entry name" value="Helicase_ATP-bd"/>
</dbReference>
<protein>
    <submittedName>
        <fullName evidence="12">Superfamily II DNA/RNA helicase</fullName>
    </submittedName>
</protein>
<evidence type="ECO:0000256" key="5">
    <source>
        <dbReference type="ARBA" id="ARBA00038437"/>
    </source>
</evidence>
<name>A0ABU0M347_9HYPH</name>
<evidence type="ECO:0000313" key="12">
    <source>
        <dbReference type="EMBL" id="MDQ0515396.1"/>
    </source>
</evidence>
<feature type="compositionally biased region" description="Basic and acidic residues" evidence="8">
    <location>
        <begin position="414"/>
        <end position="429"/>
    </location>
</feature>
<evidence type="ECO:0000259" key="10">
    <source>
        <dbReference type="PROSITE" id="PS51194"/>
    </source>
</evidence>
<gene>
    <name evidence="12" type="ORF">QO015_001009</name>
</gene>
<dbReference type="CDD" id="cd18787">
    <property type="entry name" value="SF2_C_DEAD"/>
    <property type="match status" value="1"/>
</dbReference>
<dbReference type="InterPro" id="IPR011545">
    <property type="entry name" value="DEAD/DEAH_box_helicase_dom"/>
</dbReference>
<evidence type="ECO:0000259" key="11">
    <source>
        <dbReference type="PROSITE" id="PS51195"/>
    </source>
</evidence>
<comment type="similarity">
    <text evidence="5 7">Belongs to the DEAD box helicase family.</text>
</comment>
<dbReference type="InterPro" id="IPR050079">
    <property type="entry name" value="DEAD_box_RNA_helicase"/>
</dbReference>
<evidence type="ECO:0000256" key="2">
    <source>
        <dbReference type="ARBA" id="ARBA00022801"/>
    </source>
</evidence>
<dbReference type="PROSITE" id="PS51192">
    <property type="entry name" value="HELICASE_ATP_BIND_1"/>
    <property type="match status" value="1"/>
</dbReference>
<evidence type="ECO:0000256" key="7">
    <source>
        <dbReference type="RuleBase" id="RU000492"/>
    </source>
</evidence>
<dbReference type="CDD" id="cd00268">
    <property type="entry name" value="DEADc"/>
    <property type="match status" value="1"/>
</dbReference>
<accession>A0ABU0M347</accession>
<dbReference type="Proteomes" id="UP001223743">
    <property type="component" value="Unassembled WGS sequence"/>
</dbReference>
<keyword evidence="3 7" id="KW-0347">Helicase</keyword>
<organism evidence="12 13">
    <name type="scientific">Kaistia geumhonensis</name>
    <dbReference type="NCBI Taxonomy" id="410839"/>
    <lineage>
        <taxon>Bacteria</taxon>
        <taxon>Pseudomonadati</taxon>
        <taxon>Pseudomonadota</taxon>
        <taxon>Alphaproteobacteria</taxon>
        <taxon>Hyphomicrobiales</taxon>
        <taxon>Kaistiaceae</taxon>
        <taxon>Kaistia</taxon>
    </lineage>
</organism>
<feature type="domain" description="DEAD-box RNA helicase Q" evidence="11">
    <location>
        <begin position="1"/>
        <end position="18"/>
    </location>
</feature>
<evidence type="ECO:0000256" key="8">
    <source>
        <dbReference type="SAM" id="MobiDB-lite"/>
    </source>
</evidence>
<evidence type="ECO:0000313" key="13">
    <source>
        <dbReference type="Proteomes" id="UP001223743"/>
    </source>
</evidence>
<dbReference type="PANTHER" id="PTHR47959">
    <property type="entry name" value="ATP-DEPENDENT RNA HELICASE RHLE-RELATED"/>
    <property type="match status" value="1"/>
</dbReference>
<dbReference type="InterPro" id="IPR044742">
    <property type="entry name" value="DEAD/DEAH_RhlB"/>
</dbReference>
<dbReference type="PROSITE" id="PS00039">
    <property type="entry name" value="DEAD_ATP_HELICASE"/>
    <property type="match status" value="1"/>
</dbReference>
<dbReference type="InterPro" id="IPR000629">
    <property type="entry name" value="RNA-helicase_DEAD-box_CS"/>
</dbReference>